<dbReference type="AlphaFoldDB" id="A0A816XFQ3"/>
<dbReference type="Proteomes" id="UP000663856">
    <property type="component" value="Unassembled WGS sequence"/>
</dbReference>
<comment type="caution">
    <text evidence="1">The sequence shown here is derived from an EMBL/GenBank/DDBJ whole genome shotgun (WGS) entry which is preliminary data.</text>
</comment>
<gene>
    <name evidence="1" type="ORF">WKI299_LOCUS29337</name>
</gene>
<name>A0A816XFQ3_9BILA</name>
<dbReference type="EMBL" id="CAJNRF010013077">
    <property type="protein sequence ID" value="CAF2146037.1"/>
    <property type="molecule type" value="Genomic_DNA"/>
</dbReference>
<accession>A0A816XFQ3</accession>
<evidence type="ECO:0000313" key="1">
    <source>
        <dbReference type="EMBL" id="CAF2146037.1"/>
    </source>
</evidence>
<reference evidence="1" key="1">
    <citation type="submission" date="2021-02" db="EMBL/GenBank/DDBJ databases">
        <authorList>
            <person name="Nowell W R."/>
        </authorList>
    </citation>
    <scope>NUCLEOTIDE SEQUENCE</scope>
</reference>
<protein>
    <submittedName>
        <fullName evidence="1">Uncharacterized protein</fullName>
    </submittedName>
</protein>
<proteinExistence type="predicted"/>
<organism evidence="1 2">
    <name type="scientific">Rotaria magnacalcarata</name>
    <dbReference type="NCBI Taxonomy" id="392030"/>
    <lineage>
        <taxon>Eukaryota</taxon>
        <taxon>Metazoa</taxon>
        <taxon>Spiralia</taxon>
        <taxon>Gnathifera</taxon>
        <taxon>Rotifera</taxon>
        <taxon>Eurotatoria</taxon>
        <taxon>Bdelloidea</taxon>
        <taxon>Philodinida</taxon>
        <taxon>Philodinidae</taxon>
        <taxon>Rotaria</taxon>
    </lineage>
</organism>
<evidence type="ECO:0000313" key="2">
    <source>
        <dbReference type="Proteomes" id="UP000663856"/>
    </source>
</evidence>
<sequence>MKLLGNKIICTFAFMQAMATKSFIVYSLNGETSKNVCTRIAKYCGRGFALLGPINFDGDFESLMKQDEIRLYRAEHREFIDDDGELQMATMVYWRRPERNIDTFQLQEVFIADFCPHMQQ</sequence>